<evidence type="ECO:0000256" key="1">
    <source>
        <dbReference type="ARBA" id="ARBA00022491"/>
    </source>
</evidence>
<gene>
    <name evidence="6" type="ORF">C7443_10932</name>
</gene>
<dbReference type="Proteomes" id="UP000246569">
    <property type="component" value="Unassembled WGS sequence"/>
</dbReference>
<dbReference type="EMBL" id="QGTJ01000009">
    <property type="protein sequence ID" value="PWV59779.1"/>
    <property type="molecule type" value="Genomic_DNA"/>
</dbReference>
<dbReference type="SUPFAM" id="SSF46689">
    <property type="entry name" value="Homeodomain-like"/>
    <property type="match status" value="1"/>
</dbReference>
<feature type="domain" description="HTH araC/xylS-type" evidence="5">
    <location>
        <begin position="165"/>
        <end position="262"/>
    </location>
</feature>
<dbReference type="Gene3D" id="1.10.10.60">
    <property type="entry name" value="Homeodomain-like"/>
    <property type="match status" value="1"/>
</dbReference>
<keyword evidence="2" id="KW-0805">Transcription regulation</keyword>
<dbReference type="GO" id="GO:0003700">
    <property type="term" value="F:DNA-binding transcription factor activity"/>
    <property type="evidence" value="ECO:0007669"/>
    <property type="project" value="InterPro"/>
</dbReference>
<dbReference type="Gene3D" id="2.60.120.10">
    <property type="entry name" value="Jelly Rolls"/>
    <property type="match status" value="1"/>
</dbReference>
<evidence type="ECO:0000259" key="5">
    <source>
        <dbReference type="PROSITE" id="PS01124"/>
    </source>
</evidence>
<keyword evidence="4" id="KW-0804">Transcription</keyword>
<dbReference type="CDD" id="cd06124">
    <property type="entry name" value="cupin_NimR-like_N"/>
    <property type="match status" value="1"/>
</dbReference>
<evidence type="ECO:0000256" key="3">
    <source>
        <dbReference type="ARBA" id="ARBA00023125"/>
    </source>
</evidence>
<dbReference type="InterPro" id="IPR014710">
    <property type="entry name" value="RmlC-like_jellyroll"/>
</dbReference>
<protein>
    <submittedName>
        <fullName evidence="6">AraC family transcriptional regulator</fullName>
    </submittedName>
</protein>
<keyword evidence="3" id="KW-0238">DNA-binding</keyword>
<dbReference type="InterPro" id="IPR018062">
    <property type="entry name" value="HTH_AraC-typ_CS"/>
</dbReference>
<dbReference type="Pfam" id="PF12833">
    <property type="entry name" value="HTH_18"/>
    <property type="match status" value="1"/>
</dbReference>
<comment type="caution">
    <text evidence="6">The sequence shown here is derived from an EMBL/GenBank/DDBJ whole genome shotgun (WGS) entry which is preliminary data.</text>
</comment>
<dbReference type="PANTHER" id="PTHR11019">
    <property type="entry name" value="HTH-TYPE TRANSCRIPTIONAL REGULATOR NIMR"/>
    <property type="match status" value="1"/>
</dbReference>
<name>A0A317MST4_9GAMM</name>
<evidence type="ECO:0000256" key="2">
    <source>
        <dbReference type="ARBA" id="ARBA00023015"/>
    </source>
</evidence>
<dbReference type="RefSeq" id="WP_110019394.1">
    <property type="nucleotide sequence ID" value="NZ_QGTJ01000009.1"/>
</dbReference>
<dbReference type="PROSITE" id="PS00041">
    <property type="entry name" value="HTH_ARAC_FAMILY_1"/>
    <property type="match status" value="1"/>
</dbReference>
<sequence length="264" mass="28379">MSQSGRAIPERILPAFSRLPRAVYSRAESAPAGSWVRPHAHDWVQLSYAVSGVLEVRTAGGNFVAPPHCAVWIPPGVVHEVTATAQAEMRGLYIARECTDGAPRHCRVLGVTPLVRELICAACALPADYDAAGAAGRLVGVLLDQLAGLPEMALSLPLPRDARLATICQALQAQPEQRRTLEDWAAGAGVSARTLARLFRAETGLSFRDWRLRLRLLLALPALERGRSVTAVALDAGYESVSAFIAAFRREFGATPRALFSPRG</sequence>
<dbReference type="InterPro" id="IPR009057">
    <property type="entry name" value="Homeodomain-like_sf"/>
</dbReference>
<proteinExistence type="predicted"/>
<dbReference type="GO" id="GO:0043565">
    <property type="term" value="F:sequence-specific DNA binding"/>
    <property type="evidence" value="ECO:0007669"/>
    <property type="project" value="InterPro"/>
</dbReference>
<evidence type="ECO:0000313" key="6">
    <source>
        <dbReference type="EMBL" id="PWV59779.1"/>
    </source>
</evidence>
<dbReference type="InterPro" id="IPR018060">
    <property type="entry name" value="HTH_AraC"/>
</dbReference>
<keyword evidence="7" id="KW-1185">Reference proteome</keyword>
<dbReference type="InterPro" id="IPR003313">
    <property type="entry name" value="AraC-bd"/>
</dbReference>
<keyword evidence="1" id="KW-0678">Repressor</keyword>
<organism evidence="6 7">
    <name type="scientific">Plasticicumulans acidivorans</name>
    <dbReference type="NCBI Taxonomy" id="886464"/>
    <lineage>
        <taxon>Bacteria</taxon>
        <taxon>Pseudomonadati</taxon>
        <taxon>Pseudomonadota</taxon>
        <taxon>Gammaproteobacteria</taxon>
        <taxon>Candidatus Competibacteraceae</taxon>
        <taxon>Plasticicumulans</taxon>
    </lineage>
</organism>
<dbReference type="PROSITE" id="PS01124">
    <property type="entry name" value="HTH_ARAC_FAMILY_2"/>
    <property type="match status" value="1"/>
</dbReference>
<dbReference type="Pfam" id="PF02311">
    <property type="entry name" value="AraC_binding"/>
    <property type="match status" value="1"/>
</dbReference>
<evidence type="ECO:0000256" key="4">
    <source>
        <dbReference type="ARBA" id="ARBA00023163"/>
    </source>
</evidence>
<dbReference type="AlphaFoldDB" id="A0A317MST4"/>
<accession>A0A317MST4</accession>
<dbReference type="InterPro" id="IPR011051">
    <property type="entry name" value="RmlC_Cupin_sf"/>
</dbReference>
<reference evidence="6 7" key="1">
    <citation type="submission" date="2018-05" db="EMBL/GenBank/DDBJ databases">
        <title>Genomic Encyclopedia of Type Strains, Phase IV (KMG-IV): sequencing the most valuable type-strain genomes for metagenomic binning, comparative biology and taxonomic classification.</title>
        <authorList>
            <person name="Goeker M."/>
        </authorList>
    </citation>
    <scope>NUCLEOTIDE SEQUENCE [LARGE SCALE GENOMIC DNA]</scope>
    <source>
        <strain evidence="6 7">DSM 23606</strain>
    </source>
</reference>
<dbReference type="FunFam" id="1.10.10.60:FF:000132">
    <property type="entry name" value="AraC family transcriptional regulator"/>
    <property type="match status" value="1"/>
</dbReference>
<evidence type="ECO:0000313" key="7">
    <source>
        <dbReference type="Proteomes" id="UP000246569"/>
    </source>
</evidence>
<dbReference type="SUPFAM" id="SSF51182">
    <property type="entry name" value="RmlC-like cupins"/>
    <property type="match status" value="1"/>
</dbReference>
<dbReference type="PANTHER" id="PTHR11019:SF159">
    <property type="entry name" value="TRANSCRIPTIONAL REGULATOR-RELATED"/>
    <property type="match status" value="1"/>
</dbReference>
<dbReference type="SMART" id="SM00342">
    <property type="entry name" value="HTH_ARAC"/>
    <property type="match status" value="1"/>
</dbReference>
<dbReference type="OrthoDB" id="9804543at2"/>